<dbReference type="Proteomes" id="UP000005237">
    <property type="component" value="Unassembled WGS sequence"/>
</dbReference>
<keyword evidence="3" id="KW-1185">Reference proteome</keyword>
<name>A0A8R1HY04_CAEJA</name>
<feature type="compositionally biased region" description="Basic and acidic residues" evidence="1">
    <location>
        <begin position="134"/>
        <end position="155"/>
    </location>
</feature>
<evidence type="ECO:0000256" key="1">
    <source>
        <dbReference type="SAM" id="MobiDB-lite"/>
    </source>
</evidence>
<sequence>MLRTKSYNRRSPQPKKRNHSSRDEPAPPPRPKRYIYPRDYETQQVKNDCAFCGRNHYSDNCGAVDTSEEREAALDRNGRCRTCVSLKRLGHNNNCGREQCRYCQRSTDHHYTICSHPRHEFTLPWDYQSPTPRSYRERQRDDSRDARHHPKEQSRHGTRRH</sequence>
<accession>A0A8R1HY04</accession>
<feature type="region of interest" description="Disordered" evidence="1">
    <location>
        <begin position="125"/>
        <end position="161"/>
    </location>
</feature>
<evidence type="ECO:0000313" key="3">
    <source>
        <dbReference type="Proteomes" id="UP000005237"/>
    </source>
</evidence>
<reference evidence="2" key="2">
    <citation type="submission" date="2022-06" db="UniProtKB">
        <authorList>
            <consortium name="EnsemblMetazoa"/>
        </authorList>
    </citation>
    <scope>IDENTIFICATION</scope>
    <source>
        <strain evidence="2">DF5081</strain>
    </source>
</reference>
<feature type="compositionally biased region" description="Basic residues" evidence="1">
    <location>
        <begin position="1"/>
        <end position="19"/>
    </location>
</feature>
<evidence type="ECO:0000313" key="2">
    <source>
        <dbReference type="EnsemblMetazoa" id="CJA13890.1"/>
    </source>
</evidence>
<protein>
    <submittedName>
        <fullName evidence="2">Uncharacterized protein</fullName>
    </submittedName>
</protein>
<dbReference type="EnsemblMetazoa" id="CJA13890.1">
    <property type="protein sequence ID" value="CJA13890.1"/>
    <property type="gene ID" value="WBGene00133094"/>
</dbReference>
<organism evidence="2 3">
    <name type="scientific">Caenorhabditis japonica</name>
    <dbReference type="NCBI Taxonomy" id="281687"/>
    <lineage>
        <taxon>Eukaryota</taxon>
        <taxon>Metazoa</taxon>
        <taxon>Ecdysozoa</taxon>
        <taxon>Nematoda</taxon>
        <taxon>Chromadorea</taxon>
        <taxon>Rhabditida</taxon>
        <taxon>Rhabditina</taxon>
        <taxon>Rhabditomorpha</taxon>
        <taxon>Rhabditoidea</taxon>
        <taxon>Rhabditidae</taxon>
        <taxon>Peloderinae</taxon>
        <taxon>Caenorhabditis</taxon>
    </lineage>
</organism>
<dbReference type="AlphaFoldDB" id="A0A8R1HY04"/>
<proteinExistence type="predicted"/>
<feature type="region of interest" description="Disordered" evidence="1">
    <location>
        <begin position="1"/>
        <end position="33"/>
    </location>
</feature>
<reference evidence="3" key="1">
    <citation type="submission" date="2010-08" db="EMBL/GenBank/DDBJ databases">
        <authorList>
            <consortium name="Caenorhabditis japonica Sequencing Consortium"/>
            <person name="Wilson R.K."/>
        </authorList>
    </citation>
    <scope>NUCLEOTIDE SEQUENCE [LARGE SCALE GENOMIC DNA]</scope>
    <source>
        <strain evidence="3">DF5081</strain>
    </source>
</reference>